<keyword evidence="3" id="KW-1185">Reference proteome</keyword>
<evidence type="ECO:0000313" key="2">
    <source>
        <dbReference type="EnsemblFungi" id="PTTG_12263-t43_1-p1"/>
    </source>
</evidence>
<gene>
    <name evidence="1" type="ORF">PTTG_12263</name>
</gene>
<reference evidence="2" key="4">
    <citation type="submission" date="2025-05" db="UniProtKB">
        <authorList>
            <consortium name="EnsemblFungi"/>
        </authorList>
    </citation>
    <scope>IDENTIFICATION</scope>
    <source>
        <strain evidence="2">isolate 1-1 / race 1 (BBBD)</strain>
    </source>
</reference>
<proteinExistence type="predicted"/>
<dbReference type="VEuPathDB" id="FungiDB:PTTG_12263"/>
<evidence type="ECO:0000313" key="3">
    <source>
        <dbReference type="Proteomes" id="UP000005240"/>
    </source>
</evidence>
<dbReference type="AlphaFoldDB" id="A0A180GP98"/>
<organism evidence="1">
    <name type="scientific">Puccinia triticina (isolate 1-1 / race 1 (BBBD))</name>
    <name type="common">Brown leaf rust fungus</name>
    <dbReference type="NCBI Taxonomy" id="630390"/>
    <lineage>
        <taxon>Eukaryota</taxon>
        <taxon>Fungi</taxon>
        <taxon>Dikarya</taxon>
        <taxon>Basidiomycota</taxon>
        <taxon>Pucciniomycotina</taxon>
        <taxon>Pucciniomycetes</taxon>
        <taxon>Pucciniales</taxon>
        <taxon>Pucciniaceae</taxon>
        <taxon>Puccinia</taxon>
    </lineage>
</organism>
<name>A0A180GP98_PUCT1</name>
<evidence type="ECO:0000313" key="1">
    <source>
        <dbReference type="EMBL" id="OAV94636.1"/>
    </source>
</evidence>
<dbReference type="EMBL" id="ADAS02000038">
    <property type="protein sequence ID" value="OAV94636.1"/>
    <property type="molecule type" value="Genomic_DNA"/>
</dbReference>
<dbReference type="Proteomes" id="UP000005240">
    <property type="component" value="Unassembled WGS sequence"/>
</dbReference>
<reference evidence="1" key="1">
    <citation type="submission" date="2009-11" db="EMBL/GenBank/DDBJ databases">
        <authorList>
            <consortium name="The Broad Institute Genome Sequencing Platform"/>
            <person name="Ward D."/>
            <person name="Feldgarden M."/>
            <person name="Earl A."/>
            <person name="Young S.K."/>
            <person name="Zeng Q."/>
            <person name="Koehrsen M."/>
            <person name="Alvarado L."/>
            <person name="Berlin A."/>
            <person name="Bochicchio J."/>
            <person name="Borenstein D."/>
            <person name="Chapman S.B."/>
            <person name="Chen Z."/>
            <person name="Engels R."/>
            <person name="Freedman E."/>
            <person name="Gellesch M."/>
            <person name="Goldberg J."/>
            <person name="Griggs A."/>
            <person name="Gujja S."/>
            <person name="Heilman E."/>
            <person name="Heiman D."/>
            <person name="Hepburn T."/>
            <person name="Howarth C."/>
            <person name="Jen D."/>
            <person name="Larson L."/>
            <person name="Lewis B."/>
            <person name="Mehta T."/>
            <person name="Park D."/>
            <person name="Pearson M."/>
            <person name="Roberts A."/>
            <person name="Saif S."/>
            <person name="Shea T."/>
            <person name="Shenoy N."/>
            <person name="Sisk P."/>
            <person name="Stolte C."/>
            <person name="Sykes S."/>
            <person name="Thomson T."/>
            <person name="Walk T."/>
            <person name="White J."/>
            <person name="Yandava C."/>
            <person name="Izard J."/>
            <person name="Baranova O.V."/>
            <person name="Blanton J.M."/>
            <person name="Tanner A.C."/>
            <person name="Dewhirst F.E."/>
            <person name="Haas B."/>
            <person name="Nusbaum C."/>
            <person name="Birren B."/>
        </authorList>
    </citation>
    <scope>NUCLEOTIDE SEQUENCE [LARGE SCALE GENOMIC DNA]</scope>
    <source>
        <strain evidence="1">1-1 BBBD Race 1</strain>
    </source>
</reference>
<reference evidence="2 3" key="3">
    <citation type="journal article" date="2017" name="G3 (Bethesda)">
        <title>Comparative analysis highlights variable genome content of wheat rusts and divergence of the mating loci.</title>
        <authorList>
            <person name="Cuomo C.A."/>
            <person name="Bakkeren G."/>
            <person name="Khalil H.B."/>
            <person name="Panwar V."/>
            <person name="Joly D."/>
            <person name="Linning R."/>
            <person name="Sakthikumar S."/>
            <person name="Song X."/>
            <person name="Adiconis X."/>
            <person name="Fan L."/>
            <person name="Goldberg J.M."/>
            <person name="Levin J.Z."/>
            <person name="Young S."/>
            <person name="Zeng Q."/>
            <person name="Anikster Y."/>
            <person name="Bruce M."/>
            <person name="Wang M."/>
            <person name="Yin C."/>
            <person name="McCallum B."/>
            <person name="Szabo L.J."/>
            <person name="Hulbert S."/>
            <person name="Chen X."/>
            <person name="Fellers J.P."/>
        </authorList>
    </citation>
    <scope>NUCLEOTIDE SEQUENCE</scope>
    <source>
        <strain evidence="3">Isolate 1-1 / race 1 (BBBD)</strain>
        <strain evidence="2">isolate 1-1 / race 1 (BBBD)</strain>
    </source>
</reference>
<reference evidence="1" key="2">
    <citation type="submission" date="2016-05" db="EMBL/GenBank/DDBJ databases">
        <title>Comparative analysis highlights variable genome content of wheat rusts and divergence of the mating loci.</title>
        <authorList>
            <person name="Cuomo C.A."/>
            <person name="Bakkeren G."/>
            <person name="Szabo L."/>
            <person name="Khalil H."/>
            <person name="Joly D."/>
            <person name="Goldberg J."/>
            <person name="Young S."/>
            <person name="Zeng Q."/>
            <person name="Fellers J."/>
        </authorList>
    </citation>
    <scope>NUCLEOTIDE SEQUENCE [LARGE SCALE GENOMIC DNA]</scope>
    <source>
        <strain evidence="1">1-1 BBBD Race 1</strain>
    </source>
</reference>
<accession>A0A180GP98</accession>
<protein>
    <submittedName>
        <fullName evidence="1 2">Uncharacterized protein</fullName>
    </submittedName>
</protein>
<sequence>MVGQAVHIPGFWLDDEAEGHAVTAASSGDRETHEGLDIANCVLHFPVDTDHRPTLPSIASRASWSPPSLPPKLTTVLLKFDKTTVLLPVTKKTRISDLKTGFLAALSGTKTAPLNAALEDTASFQIFRLSSSLKDHGSAGANSSSLDSWDALSDEHATMSDLSVEEAETLGIGFKNPKGDPILGSYDPPVIEIWREQEAD</sequence>
<dbReference type="EnsemblFungi" id="PTTG_12263-t43_1">
    <property type="protein sequence ID" value="PTTG_12263-t43_1-p1"/>
    <property type="gene ID" value="PTTG_12263"/>
</dbReference>
<dbReference type="OrthoDB" id="2505938at2759"/>